<organism evidence="2 3">
    <name type="scientific">Kushneria avicenniae</name>
    <dbReference type="NCBI Taxonomy" id="402385"/>
    <lineage>
        <taxon>Bacteria</taxon>
        <taxon>Pseudomonadati</taxon>
        <taxon>Pseudomonadota</taxon>
        <taxon>Gammaproteobacteria</taxon>
        <taxon>Oceanospirillales</taxon>
        <taxon>Halomonadaceae</taxon>
        <taxon>Kushneria</taxon>
    </lineage>
</organism>
<dbReference type="STRING" id="402385.SAMN05421848_2507"/>
<protein>
    <submittedName>
        <fullName evidence="2">Solute carrier family 10 (Sodium/bile acid cotransporter), member 7</fullName>
    </submittedName>
</protein>
<dbReference type="EMBL" id="FOLY01000005">
    <property type="protein sequence ID" value="SFC73182.1"/>
    <property type="molecule type" value="Genomic_DNA"/>
</dbReference>
<keyword evidence="1" id="KW-0472">Membrane</keyword>
<name>A0A1I1LKU2_9GAMM</name>
<feature type="transmembrane region" description="Helical" evidence="1">
    <location>
        <begin position="273"/>
        <end position="297"/>
    </location>
</feature>
<dbReference type="Gene3D" id="1.20.1530.20">
    <property type="match status" value="1"/>
</dbReference>
<dbReference type="PANTHER" id="PTHR18640:SF5">
    <property type="entry name" value="SODIUM_BILE ACID COTRANSPORTER 7"/>
    <property type="match status" value="1"/>
</dbReference>
<evidence type="ECO:0000256" key="1">
    <source>
        <dbReference type="SAM" id="Phobius"/>
    </source>
</evidence>
<dbReference type="PIRSF" id="PIRSF026166">
    <property type="entry name" value="UCP026166"/>
    <property type="match status" value="1"/>
</dbReference>
<dbReference type="Pfam" id="PF13593">
    <property type="entry name" value="SBF_like"/>
    <property type="match status" value="1"/>
</dbReference>
<dbReference type="GO" id="GO:0005886">
    <property type="term" value="C:plasma membrane"/>
    <property type="evidence" value="ECO:0007669"/>
    <property type="project" value="TreeGrafter"/>
</dbReference>
<keyword evidence="1" id="KW-0812">Transmembrane</keyword>
<accession>A0A1I1LKU2</accession>
<dbReference type="InterPro" id="IPR038770">
    <property type="entry name" value="Na+/solute_symporter_sf"/>
</dbReference>
<dbReference type="InterPro" id="IPR016833">
    <property type="entry name" value="Put_Na-Bile_cotransptr"/>
</dbReference>
<dbReference type="AlphaFoldDB" id="A0A1I1LKU2"/>
<feature type="transmembrane region" description="Helical" evidence="1">
    <location>
        <begin position="134"/>
        <end position="160"/>
    </location>
</feature>
<gene>
    <name evidence="2" type="ORF">SAMN05421848_2507</name>
</gene>
<feature type="transmembrane region" description="Helical" evidence="1">
    <location>
        <begin position="18"/>
        <end position="35"/>
    </location>
</feature>
<feature type="transmembrane region" description="Helical" evidence="1">
    <location>
        <begin position="41"/>
        <end position="61"/>
    </location>
</feature>
<feature type="transmembrane region" description="Helical" evidence="1">
    <location>
        <begin position="172"/>
        <end position="192"/>
    </location>
</feature>
<feature type="transmembrane region" description="Helical" evidence="1">
    <location>
        <begin position="238"/>
        <end position="261"/>
    </location>
</feature>
<feature type="transmembrane region" description="Helical" evidence="1">
    <location>
        <begin position="106"/>
        <end position="127"/>
    </location>
</feature>
<dbReference type="Proteomes" id="UP000199046">
    <property type="component" value="Unassembled WGS sequence"/>
</dbReference>
<evidence type="ECO:0000313" key="3">
    <source>
        <dbReference type="Proteomes" id="UP000199046"/>
    </source>
</evidence>
<proteinExistence type="predicted"/>
<feature type="transmembrane region" description="Helical" evidence="1">
    <location>
        <begin position="303"/>
        <end position="322"/>
    </location>
</feature>
<keyword evidence="3" id="KW-1185">Reference proteome</keyword>
<dbReference type="PANTHER" id="PTHR18640">
    <property type="entry name" value="SOLUTE CARRIER FAMILY 10 MEMBER 7"/>
    <property type="match status" value="1"/>
</dbReference>
<keyword evidence="1" id="KW-1133">Transmembrane helix</keyword>
<feature type="transmembrane region" description="Helical" evidence="1">
    <location>
        <begin position="213"/>
        <end position="232"/>
    </location>
</feature>
<feature type="transmembrane region" description="Helical" evidence="1">
    <location>
        <begin position="73"/>
        <end position="94"/>
    </location>
</feature>
<reference evidence="3" key="1">
    <citation type="submission" date="2016-10" db="EMBL/GenBank/DDBJ databases">
        <authorList>
            <person name="Varghese N."/>
            <person name="Submissions S."/>
        </authorList>
    </citation>
    <scope>NUCLEOTIDE SEQUENCE [LARGE SCALE GENOMIC DNA]</scope>
    <source>
        <strain evidence="3">DSM 23439</strain>
    </source>
</reference>
<evidence type="ECO:0000313" key="2">
    <source>
        <dbReference type="EMBL" id="SFC73182.1"/>
    </source>
</evidence>
<sequence>MSFESAVSLLARLNIDKFLLYLVCTVVLASLLPISGRYAEWFSIATTIAIGLLFFLHGARLSPRTVVQGMTHWRLHLVIFLTTFALFPLLGLAIGLLSPALLSPALYTGILFLCVLPSTVQSSIAFTSIGGGNVAAAICSATASNILGMFITPILLGLVLSVNADAGTGPSLGAIGNILMQLLAPFLLGQLLQPWIGQWVREHKAPLAIVDRGSILMVVYLAFSEAIVGGLWQQVDGVSIATMIVVDCVLLAVVLLITRTVSRLMGFAREDEVAIVFCGSKKTLASGVPMANVLFPAAQVGSALLPLMLFHQIQLFVCAMLARRYATRRAAIAEARTSSSSA</sequence>
<dbReference type="OrthoDB" id="9792271at2"/>